<evidence type="ECO:0000256" key="1">
    <source>
        <dbReference type="SAM" id="MobiDB-lite"/>
    </source>
</evidence>
<feature type="region of interest" description="Disordered" evidence="1">
    <location>
        <begin position="56"/>
        <end position="105"/>
    </location>
</feature>
<feature type="compositionally biased region" description="Polar residues" evidence="1">
    <location>
        <begin position="1"/>
        <end position="10"/>
    </location>
</feature>
<accession>A0A8C3F4S4</accession>
<sequence>MTLETSQSRLPSGADGRGETCERGGCLESHSLTPPAENRLLPTELRREALALQKSIEFDDQGAEGECQVPRGNEQNRESSSDPDPVAHSQLLANRGWDRIHAQPG</sequence>
<reference evidence="2" key="2">
    <citation type="submission" date="2025-09" db="UniProtKB">
        <authorList>
            <consortium name="Ensembl"/>
        </authorList>
    </citation>
    <scope>IDENTIFICATION</scope>
</reference>
<evidence type="ECO:0000313" key="2">
    <source>
        <dbReference type="Ensembl" id="ENSCPBP00000002729.1"/>
    </source>
</evidence>
<name>A0A8C3F4S4_CHRPI</name>
<organism evidence="2 3">
    <name type="scientific">Chrysemys picta bellii</name>
    <name type="common">Western painted turtle</name>
    <name type="synonym">Emys bellii</name>
    <dbReference type="NCBI Taxonomy" id="8478"/>
    <lineage>
        <taxon>Eukaryota</taxon>
        <taxon>Metazoa</taxon>
        <taxon>Chordata</taxon>
        <taxon>Craniata</taxon>
        <taxon>Vertebrata</taxon>
        <taxon>Euteleostomi</taxon>
        <taxon>Archelosauria</taxon>
        <taxon>Testudinata</taxon>
        <taxon>Testudines</taxon>
        <taxon>Cryptodira</taxon>
        <taxon>Durocryptodira</taxon>
        <taxon>Testudinoidea</taxon>
        <taxon>Emydidae</taxon>
        <taxon>Chrysemys</taxon>
    </lineage>
</organism>
<dbReference type="AlphaFoldDB" id="A0A8C3F4S4"/>
<keyword evidence="3" id="KW-1185">Reference proteome</keyword>
<evidence type="ECO:0000313" key="3">
    <source>
        <dbReference type="Proteomes" id="UP000694380"/>
    </source>
</evidence>
<dbReference type="Proteomes" id="UP000694380">
    <property type="component" value="Unplaced"/>
</dbReference>
<proteinExistence type="predicted"/>
<protein>
    <submittedName>
        <fullName evidence="2">Uncharacterized protein</fullName>
    </submittedName>
</protein>
<feature type="compositionally biased region" description="Basic and acidic residues" evidence="1">
    <location>
        <begin position="96"/>
        <end position="105"/>
    </location>
</feature>
<feature type="region of interest" description="Disordered" evidence="1">
    <location>
        <begin position="1"/>
        <end position="40"/>
    </location>
</feature>
<reference evidence="2" key="1">
    <citation type="submission" date="2025-08" db="UniProtKB">
        <authorList>
            <consortium name="Ensembl"/>
        </authorList>
    </citation>
    <scope>IDENTIFICATION</scope>
</reference>
<dbReference type="Ensembl" id="ENSCPBT00000003322.1">
    <property type="protein sequence ID" value="ENSCPBP00000002729.1"/>
    <property type="gene ID" value="ENSCPBG00000002186.1"/>
</dbReference>